<protein>
    <recommendedName>
        <fullName evidence="3 11">Aspartyl/glutamyl-tRNA(Asn/Gln) amidotransferase subunit B</fullName>
        <shortName evidence="11">Asp/Glu-ADT subunit B</shortName>
        <ecNumber evidence="11">6.3.5.-</ecNumber>
    </recommendedName>
</protein>
<evidence type="ECO:0000256" key="4">
    <source>
        <dbReference type="ARBA" id="ARBA00022598"/>
    </source>
</evidence>
<evidence type="ECO:0000259" key="12">
    <source>
        <dbReference type="SMART" id="SM00845"/>
    </source>
</evidence>
<keyword evidence="7 11" id="KW-0648">Protein biosynthesis</keyword>
<evidence type="ECO:0000256" key="11">
    <source>
        <dbReference type="HAMAP-Rule" id="MF_00121"/>
    </source>
</evidence>
<dbReference type="Gene3D" id="1.10.10.410">
    <property type="match status" value="1"/>
</dbReference>
<dbReference type="InterPro" id="IPR006075">
    <property type="entry name" value="Asn/Gln-tRNA_Trfase_suB/E_cat"/>
</dbReference>
<gene>
    <name evidence="11 13" type="primary">gatB</name>
    <name evidence="13" type="ORF">DSLASN_36310</name>
</gene>
<dbReference type="Pfam" id="PF02934">
    <property type="entry name" value="GatB_N"/>
    <property type="match status" value="1"/>
</dbReference>
<evidence type="ECO:0000256" key="9">
    <source>
        <dbReference type="ARBA" id="ARBA00047380"/>
    </source>
</evidence>
<keyword evidence="6 11" id="KW-0067">ATP-binding</keyword>
<keyword evidence="4 11" id="KW-0436">Ligase</keyword>
<dbReference type="EC" id="6.3.5.-" evidence="11"/>
<comment type="similarity">
    <text evidence="1 11">Belongs to the GatB/GatE family. GatB subfamily.</text>
</comment>
<feature type="domain" description="Asn/Gln amidotransferase" evidence="12">
    <location>
        <begin position="328"/>
        <end position="477"/>
    </location>
</feature>
<comment type="catalytic activity">
    <reaction evidence="9 11">
        <text>L-aspartyl-tRNA(Asn) + L-glutamine + ATP + H2O = L-asparaginyl-tRNA(Asn) + L-glutamate + ADP + phosphate + 2 H(+)</text>
        <dbReference type="Rhea" id="RHEA:14513"/>
        <dbReference type="Rhea" id="RHEA-COMP:9674"/>
        <dbReference type="Rhea" id="RHEA-COMP:9677"/>
        <dbReference type="ChEBI" id="CHEBI:15377"/>
        <dbReference type="ChEBI" id="CHEBI:15378"/>
        <dbReference type="ChEBI" id="CHEBI:29985"/>
        <dbReference type="ChEBI" id="CHEBI:30616"/>
        <dbReference type="ChEBI" id="CHEBI:43474"/>
        <dbReference type="ChEBI" id="CHEBI:58359"/>
        <dbReference type="ChEBI" id="CHEBI:78515"/>
        <dbReference type="ChEBI" id="CHEBI:78516"/>
        <dbReference type="ChEBI" id="CHEBI:456216"/>
    </reaction>
</comment>
<dbReference type="PROSITE" id="PS01234">
    <property type="entry name" value="GATB"/>
    <property type="match status" value="1"/>
</dbReference>
<dbReference type="EMBL" id="AP024488">
    <property type="protein sequence ID" value="BCS97999.1"/>
    <property type="molecule type" value="Genomic_DNA"/>
</dbReference>
<dbReference type="InterPro" id="IPR017959">
    <property type="entry name" value="Asn/Gln-tRNA_amidoTrfase_suB/E"/>
</dbReference>
<evidence type="ECO:0000313" key="13">
    <source>
        <dbReference type="EMBL" id="BCS97999.1"/>
    </source>
</evidence>
<dbReference type="InterPro" id="IPR014746">
    <property type="entry name" value="Gln_synth/guanido_kin_cat_dom"/>
</dbReference>
<dbReference type="InterPro" id="IPR042114">
    <property type="entry name" value="GatB_C_1"/>
</dbReference>
<dbReference type="RefSeq" id="WP_236889407.1">
    <property type="nucleotide sequence ID" value="NZ_AP024488.1"/>
</dbReference>
<sequence>MEFEVVIGLEIHAQLKTKTKIFCGCSTAFGAEPNSQTCPVCTGMPGVLPVLNKTAVAYAARAGVATNCTINRVNRFARKNYFYPDLPLGYQITQFALPIAEHGHLDIDLSDGSTKRIGITRIHMENDAGKLNHDPMRPISLVNLNRAGVPLIEIVSEPDMRSAEEAGALVRKMHQLVRHIGVCDGNMEEGSLRCDANVSLRPKGQEAFGTRTEMKNLNSFRNIERAIRYEISRQTDILERGGEVIQETRLWNADKEVSTSMRSKEDAHDYRYFPDPDLLPVVIDDAWYDEIVASLPELPDAMKKRYVDELGLPVADAEVLTSTIELATYYDTCLAKLDGAQPKQVANWVMGSVLALVNTEGMELADVPVTAEMLAGLLTLVGKDVISGTMAKTVFEEMASSGKEASVIVEEKGLAQVSDSSEIEGIVDAILADNPNEVEAFRGGKTKLMGFFVGRVMKATKGKGNPKVVNQLLNEKLKG</sequence>
<dbReference type="SUPFAM" id="SSF55931">
    <property type="entry name" value="Glutamine synthetase/guanido kinase"/>
    <property type="match status" value="1"/>
</dbReference>
<dbReference type="NCBIfam" id="NF004014">
    <property type="entry name" value="PRK05477.1-4"/>
    <property type="match status" value="1"/>
</dbReference>
<comment type="subunit">
    <text evidence="2 11">Heterotrimer of A, B and C subunits.</text>
</comment>
<keyword evidence="14" id="KW-1185">Reference proteome</keyword>
<dbReference type="NCBIfam" id="TIGR00133">
    <property type="entry name" value="gatB"/>
    <property type="match status" value="1"/>
</dbReference>
<evidence type="ECO:0000256" key="7">
    <source>
        <dbReference type="ARBA" id="ARBA00022917"/>
    </source>
</evidence>
<dbReference type="SMART" id="SM00845">
    <property type="entry name" value="GatB_Yqey"/>
    <property type="match status" value="1"/>
</dbReference>
<comment type="function">
    <text evidence="8 11">Allows the formation of correctly charged Asn-tRNA(Asn) or Gln-tRNA(Gln) through the transamidation of misacylated Asp-tRNA(Asn) or Glu-tRNA(Gln) in organisms which lack either or both of asparaginyl-tRNA or glutaminyl-tRNA synthetases. The reaction takes place in the presence of glutamine and ATP through an activated phospho-Asp-tRNA(Asn) or phospho-Glu-tRNA(Gln).</text>
</comment>
<reference evidence="13 14" key="1">
    <citation type="submission" date="2021-02" db="EMBL/GenBank/DDBJ databases">
        <title>Complete genome of Desulfoluna sp. strain ASN36.</title>
        <authorList>
            <person name="Takahashi A."/>
            <person name="Kojima H."/>
            <person name="Fukui M."/>
        </authorList>
    </citation>
    <scope>NUCLEOTIDE SEQUENCE [LARGE SCALE GENOMIC DNA]</scope>
    <source>
        <strain evidence="13 14">ASN36</strain>
    </source>
</reference>
<dbReference type="NCBIfam" id="NF004012">
    <property type="entry name" value="PRK05477.1-2"/>
    <property type="match status" value="1"/>
</dbReference>
<dbReference type="InterPro" id="IPR003789">
    <property type="entry name" value="Asn/Gln_tRNA_amidoTrase-B-like"/>
</dbReference>
<dbReference type="PANTHER" id="PTHR11659">
    <property type="entry name" value="GLUTAMYL-TRNA GLN AMIDOTRANSFERASE SUBUNIT B MITOCHONDRIAL AND PROKARYOTIC PET112-RELATED"/>
    <property type="match status" value="1"/>
</dbReference>
<dbReference type="InterPro" id="IPR004413">
    <property type="entry name" value="GatB"/>
</dbReference>
<name>A0ABM7PL50_9BACT</name>
<evidence type="ECO:0000256" key="6">
    <source>
        <dbReference type="ARBA" id="ARBA00022840"/>
    </source>
</evidence>
<dbReference type="NCBIfam" id="NF004015">
    <property type="entry name" value="PRK05477.1-5"/>
    <property type="match status" value="1"/>
</dbReference>
<dbReference type="Pfam" id="PF02637">
    <property type="entry name" value="GatB_Yqey"/>
    <property type="match status" value="1"/>
</dbReference>
<evidence type="ECO:0000256" key="10">
    <source>
        <dbReference type="ARBA" id="ARBA00047913"/>
    </source>
</evidence>
<evidence type="ECO:0000256" key="1">
    <source>
        <dbReference type="ARBA" id="ARBA00005306"/>
    </source>
</evidence>
<accession>A0ABM7PL50</accession>
<evidence type="ECO:0000256" key="8">
    <source>
        <dbReference type="ARBA" id="ARBA00024799"/>
    </source>
</evidence>
<organism evidence="13 14">
    <name type="scientific">Desulfoluna limicola</name>
    <dbReference type="NCBI Taxonomy" id="2810562"/>
    <lineage>
        <taxon>Bacteria</taxon>
        <taxon>Pseudomonadati</taxon>
        <taxon>Thermodesulfobacteriota</taxon>
        <taxon>Desulfobacteria</taxon>
        <taxon>Desulfobacterales</taxon>
        <taxon>Desulfolunaceae</taxon>
        <taxon>Desulfoluna</taxon>
    </lineage>
</organism>
<evidence type="ECO:0000256" key="2">
    <source>
        <dbReference type="ARBA" id="ARBA00011123"/>
    </source>
</evidence>
<dbReference type="InterPro" id="IPR023168">
    <property type="entry name" value="GatB_Yqey_C_2"/>
</dbReference>
<dbReference type="Proteomes" id="UP001320148">
    <property type="component" value="Chromosome"/>
</dbReference>
<dbReference type="InterPro" id="IPR018027">
    <property type="entry name" value="Asn/Gln_amidotransferase"/>
</dbReference>
<dbReference type="SUPFAM" id="SSF89095">
    <property type="entry name" value="GatB/YqeY motif"/>
    <property type="match status" value="1"/>
</dbReference>
<dbReference type="PANTHER" id="PTHR11659:SF0">
    <property type="entry name" value="GLUTAMYL-TRNA(GLN) AMIDOTRANSFERASE SUBUNIT B, MITOCHONDRIAL"/>
    <property type="match status" value="1"/>
</dbReference>
<dbReference type="Gene3D" id="1.10.150.380">
    <property type="entry name" value="GatB domain, N-terminal subdomain"/>
    <property type="match status" value="1"/>
</dbReference>
<keyword evidence="5 11" id="KW-0547">Nucleotide-binding</keyword>
<evidence type="ECO:0000256" key="3">
    <source>
        <dbReference type="ARBA" id="ARBA00016923"/>
    </source>
</evidence>
<comment type="catalytic activity">
    <reaction evidence="10 11">
        <text>L-glutamyl-tRNA(Gln) + L-glutamine + ATP + H2O = L-glutaminyl-tRNA(Gln) + L-glutamate + ADP + phosphate + H(+)</text>
        <dbReference type="Rhea" id="RHEA:17521"/>
        <dbReference type="Rhea" id="RHEA-COMP:9681"/>
        <dbReference type="Rhea" id="RHEA-COMP:9684"/>
        <dbReference type="ChEBI" id="CHEBI:15377"/>
        <dbReference type="ChEBI" id="CHEBI:15378"/>
        <dbReference type="ChEBI" id="CHEBI:29985"/>
        <dbReference type="ChEBI" id="CHEBI:30616"/>
        <dbReference type="ChEBI" id="CHEBI:43474"/>
        <dbReference type="ChEBI" id="CHEBI:58359"/>
        <dbReference type="ChEBI" id="CHEBI:78520"/>
        <dbReference type="ChEBI" id="CHEBI:78521"/>
        <dbReference type="ChEBI" id="CHEBI:456216"/>
    </reaction>
</comment>
<proteinExistence type="inferred from homology"/>
<dbReference type="HAMAP" id="MF_00121">
    <property type="entry name" value="GatB"/>
    <property type="match status" value="1"/>
</dbReference>
<dbReference type="InterPro" id="IPR017958">
    <property type="entry name" value="Gln-tRNA_amidoTrfase_suB_CS"/>
</dbReference>
<evidence type="ECO:0000256" key="5">
    <source>
        <dbReference type="ARBA" id="ARBA00022741"/>
    </source>
</evidence>
<evidence type="ECO:0000313" key="14">
    <source>
        <dbReference type="Proteomes" id="UP001320148"/>
    </source>
</evidence>